<proteinExistence type="predicted"/>
<dbReference type="AlphaFoldDB" id="W9YH20"/>
<evidence type="ECO:0000313" key="2">
    <source>
        <dbReference type="EMBL" id="EXJ88561.1"/>
    </source>
</evidence>
<dbReference type="GeneID" id="19160366"/>
<protein>
    <submittedName>
        <fullName evidence="2">Uncharacterized protein</fullName>
    </submittedName>
</protein>
<evidence type="ECO:0000313" key="3">
    <source>
        <dbReference type="Proteomes" id="UP000019484"/>
    </source>
</evidence>
<dbReference type="HOGENOM" id="CLU_1686340_0_0_1"/>
<comment type="caution">
    <text evidence="2">The sequence shown here is derived from an EMBL/GenBank/DDBJ whole genome shotgun (WGS) entry which is preliminary data.</text>
</comment>
<keyword evidence="1" id="KW-0812">Transmembrane</keyword>
<dbReference type="Proteomes" id="UP000019484">
    <property type="component" value="Unassembled WGS sequence"/>
</dbReference>
<feature type="transmembrane region" description="Helical" evidence="1">
    <location>
        <begin position="66"/>
        <end position="96"/>
    </location>
</feature>
<keyword evidence="1" id="KW-0472">Membrane</keyword>
<name>W9YH20_9EURO</name>
<gene>
    <name evidence="2" type="ORF">A1O1_05491</name>
</gene>
<evidence type="ECO:0000256" key="1">
    <source>
        <dbReference type="SAM" id="Phobius"/>
    </source>
</evidence>
<sequence>MTALETEPEETLIPDNFSDFSNPDLIEASLDPPVLQRKLIAIPTYQTRSGYSDTEDDLRRLPTKPVIIAVIAAAALLLAVRPQLFSDTVLCLLLFVPYPDFARHSRWCIVLPLLIYDSTQGKLESAVLLSLLATTTFIDWSYAWGVVNRGGG</sequence>
<dbReference type="EMBL" id="AMWN01000004">
    <property type="protein sequence ID" value="EXJ88561.1"/>
    <property type="molecule type" value="Genomic_DNA"/>
</dbReference>
<dbReference type="RefSeq" id="XP_007724567.1">
    <property type="nucleotide sequence ID" value="XM_007726377.1"/>
</dbReference>
<organism evidence="2 3">
    <name type="scientific">Capronia coronata CBS 617.96</name>
    <dbReference type="NCBI Taxonomy" id="1182541"/>
    <lineage>
        <taxon>Eukaryota</taxon>
        <taxon>Fungi</taxon>
        <taxon>Dikarya</taxon>
        <taxon>Ascomycota</taxon>
        <taxon>Pezizomycotina</taxon>
        <taxon>Eurotiomycetes</taxon>
        <taxon>Chaetothyriomycetidae</taxon>
        <taxon>Chaetothyriales</taxon>
        <taxon>Herpotrichiellaceae</taxon>
        <taxon>Capronia</taxon>
    </lineage>
</organism>
<reference evidence="2 3" key="1">
    <citation type="submission" date="2013-03" db="EMBL/GenBank/DDBJ databases">
        <title>The Genome Sequence of Capronia coronata CBS 617.96.</title>
        <authorList>
            <consortium name="The Broad Institute Genomics Platform"/>
            <person name="Cuomo C."/>
            <person name="de Hoog S."/>
            <person name="Gorbushina A."/>
            <person name="Walker B."/>
            <person name="Young S.K."/>
            <person name="Zeng Q."/>
            <person name="Gargeya S."/>
            <person name="Fitzgerald M."/>
            <person name="Haas B."/>
            <person name="Abouelleil A."/>
            <person name="Allen A.W."/>
            <person name="Alvarado L."/>
            <person name="Arachchi H.M."/>
            <person name="Berlin A.M."/>
            <person name="Chapman S.B."/>
            <person name="Gainer-Dewar J."/>
            <person name="Goldberg J."/>
            <person name="Griggs A."/>
            <person name="Gujja S."/>
            <person name="Hansen M."/>
            <person name="Howarth C."/>
            <person name="Imamovic A."/>
            <person name="Ireland A."/>
            <person name="Larimer J."/>
            <person name="McCowan C."/>
            <person name="Murphy C."/>
            <person name="Pearson M."/>
            <person name="Poon T.W."/>
            <person name="Priest M."/>
            <person name="Roberts A."/>
            <person name="Saif S."/>
            <person name="Shea T."/>
            <person name="Sisk P."/>
            <person name="Sykes S."/>
            <person name="Wortman J."/>
            <person name="Nusbaum C."/>
            <person name="Birren B."/>
        </authorList>
    </citation>
    <scope>NUCLEOTIDE SEQUENCE [LARGE SCALE GENOMIC DNA]</scope>
    <source>
        <strain evidence="2 3">CBS 617.96</strain>
    </source>
</reference>
<keyword evidence="1" id="KW-1133">Transmembrane helix</keyword>
<accession>W9YH20</accession>
<keyword evidence="3" id="KW-1185">Reference proteome</keyword>
<dbReference type="OrthoDB" id="10444983at2759"/>